<feature type="transmembrane region" description="Helical" evidence="1">
    <location>
        <begin position="84"/>
        <end position="111"/>
    </location>
</feature>
<organism evidence="2 3">
    <name type="scientific">Rubellicoccus peritrichatus</name>
    <dbReference type="NCBI Taxonomy" id="3080537"/>
    <lineage>
        <taxon>Bacteria</taxon>
        <taxon>Pseudomonadati</taxon>
        <taxon>Verrucomicrobiota</taxon>
        <taxon>Opitutia</taxon>
        <taxon>Puniceicoccales</taxon>
        <taxon>Cerasicoccaceae</taxon>
        <taxon>Rubellicoccus</taxon>
    </lineage>
</organism>
<evidence type="ECO:0000256" key="1">
    <source>
        <dbReference type="SAM" id="Phobius"/>
    </source>
</evidence>
<dbReference type="Proteomes" id="UP001304300">
    <property type="component" value="Chromosome"/>
</dbReference>
<dbReference type="PANTHER" id="PTHR37692">
    <property type="entry name" value="HYPOTHETICAL MEMBRANE SPANNING PROTEIN"/>
    <property type="match status" value="1"/>
</dbReference>
<feature type="transmembrane region" description="Helical" evidence="1">
    <location>
        <begin position="12"/>
        <end position="32"/>
    </location>
</feature>
<protein>
    <submittedName>
        <fullName evidence="2">DUF420 domain-containing protein</fullName>
    </submittedName>
</protein>
<keyword evidence="1" id="KW-0472">Membrane</keyword>
<evidence type="ECO:0000313" key="3">
    <source>
        <dbReference type="Proteomes" id="UP001304300"/>
    </source>
</evidence>
<name>A0AAQ3QQI4_9BACT</name>
<dbReference type="Pfam" id="PF04238">
    <property type="entry name" value="DUF420"/>
    <property type="match status" value="1"/>
</dbReference>
<dbReference type="KEGG" id="puo:RZN69_16815"/>
<feature type="transmembrane region" description="Helical" evidence="1">
    <location>
        <begin position="44"/>
        <end position="64"/>
    </location>
</feature>
<keyword evidence="1" id="KW-1133">Transmembrane helix</keyword>
<keyword evidence="3" id="KW-1185">Reference proteome</keyword>
<feature type="transmembrane region" description="Helical" evidence="1">
    <location>
        <begin position="132"/>
        <end position="151"/>
    </location>
</feature>
<accession>A0AAQ3QQI4</accession>
<reference evidence="2 3" key="1">
    <citation type="submission" date="2023-10" db="EMBL/GenBank/DDBJ databases">
        <title>Rubellicoccus peritrichatus gen. nov., sp. nov., isolated from an algae of coral reef tank.</title>
        <authorList>
            <person name="Luo J."/>
        </authorList>
    </citation>
    <scope>NUCLEOTIDE SEQUENCE [LARGE SCALE GENOMIC DNA]</scope>
    <source>
        <strain evidence="2 3">CR14</strain>
    </source>
</reference>
<dbReference type="EMBL" id="CP136920">
    <property type="protein sequence ID" value="WOO40283.1"/>
    <property type="molecule type" value="Genomic_DNA"/>
</dbReference>
<dbReference type="InterPro" id="IPR007352">
    <property type="entry name" value="DUF420"/>
</dbReference>
<dbReference type="AlphaFoldDB" id="A0AAQ3QQI4"/>
<dbReference type="PANTHER" id="PTHR37692:SF1">
    <property type="entry name" value="DUF420 DOMAIN-CONTAINING PROTEIN"/>
    <property type="match status" value="1"/>
</dbReference>
<evidence type="ECO:0000313" key="2">
    <source>
        <dbReference type="EMBL" id="WOO40283.1"/>
    </source>
</evidence>
<sequence>MTTESLVHWLPGINASLNGFATILLTIGFILIKKDKVGLKNTHRAVMLSAFFVSVVFLACYLLHKSLKASMGDAVNTSFTGTGIWPWVYYPMLITHVILAMVIVPLIFVTLWHAIRGRYEKHQAWARWTFPMWYYVSVTGVLVYFFIYQWFPASTAS</sequence>
<dbReference type="RefSeq" id="WP_317832456.1">
    <property type="nucleotide sequence ID" value="NZ_CP136920.1"/>
</dbReference>
<gene>
    <name evidence="2" type="ORF">RZN69_16815</name>
</gene>
<proteinExistence type="predicted"/>
<keyword evidence="1" id="KW-0812">Transmembrane</keyword>